<reference evidence="2 4" key="1">
    <citation type="submission" date="2023-07" db="EMBL/GenBank/DDBJ databases">
        <title>Sorghum-associated microbial communities from plants grown in Nebraska, USA.</title>
        <authorList>
            <person name="Schachtman D."/>
        </authorList>
    </citation>
    <scope>NUCLEOTIDE SEQUENCE</scope>
    <source>
        <strain evidence="2">DS1006</strain>
        <strain evidence="3 4">DS1016</strain>
    </source>
</reference>
<evidence type="ECO:0000313" key="4">
    <source>
        <dbReference type="Proteomes" id="UP001230951"/>
    </source>
</evidence>
<evidence type="ECO:0000256" key="1">
    <source>
        <dbReference type="SAM" id="MobiDB-lite"/>
    </source>
</evidence>
<name>A0AAW8DGN4_9MICC</name>
<dbReference type="Proteomes" id="UP001242995">
    <property type="component" value="Unassembled WGS sequence"/>
</dbReference>
<comment type="caution">
    <text evidence="2">The sequence shown here is derived from an EMBL/GenBank/DDBJ whole genome shotgun (WGS) entry which is preliminary data.</text>
</comment>
<proteinExistence type="predicted"/>
<keyword evidence="4" id="KW-1185">Reference proteome</keyword>
<accession>A0AAW8DGN4</accession>
<dbReference type="EMBL" id="JAUSTF010000005">
    <property type="protein sequence ID" value="MDQ0181257.1"/>
    <property type="molecule type" value="Genomic_DNA"/>
</dbReference>
<gene>
    <name evidence="2" type="ORF">J2S90_002020</name>
    <name evidence="3" type="ORF">J2S93_002688</name>
</gene>
<evidence type="ECO:0000313" key="5">
    <source>
        <dbReference type="Proteomes" id="UP001242995"/>
    </source>
</evidence>
<dbReference type="Proteomes" id="UP001230951">
    <property type="component" value="Unassembled WGS sequence"/>
</dbReference>
<sequence length="76" mass="8508">MTSPRPEVRIIKITREWNVESSAGSRSEAKKHNVKEKHPGPKTGVFSVRRFVRAPWLEEVTRDIRNELGGAAGAVV</sequence>
<dbReference type="EMBL" id="JAUSRG010000004">
    <property type="protein sequence ID" value="MDP9905061.1"/>
    <property type="molecule type" value="Genomic_DNA"/>
</dbReference>
<evidence type="ECO:0000313" key="2">
    <source>
        <dbReference type="EMBL" id="MDP9905061.1"/>
    </source>
</evidence>
<organism evidence="2 5">
    <name type="scientific">Arthrobacter bambusae</name>
    <dbReference type="NCBI Taxonomy" id="1338426"/>
    <lineage>
        <taxon>Bacteria</taxon>
        <taxon>Bacillati</taxon>
        <taxon>Actinomycetota</taxon>
        <taxon>Actinomycetes</taxon>
        <taxon>Micrococcales</taxon>
        <taxon>Micrococcaceae</taxon>
        <taxon>Arthrobacter</taxon>
    </lineage>
</organism>
<evidence type="ECO:0000313" key="3">
    <source>
        <dbReference type="EMBL" id="MDQ0181257.1"/>
    </source>
</evidence>
<protein>
    <submittedName>
        <fullName evidence="2">Uncharacterized protein</fullName>
    </submittedName>
</protein>
<feature type="region of interest" description="Disordered" evidence="1">
    <location>
        <begin position="20"/>
        <end position="43"/>
    </location>
</feature>
<feature type="compositionally biased region" description="Basic and acidic residues" evidence="1">
    <location>
        <begin position="27"/>
        <end position="39"/>
    </location>
</feature>
<dbReference type="AlphaFoldDB" id="A0AAW8DGN4"/>